<dbReference type="EMBL" id="JAPTSV010000005">
    <property type="protein sequence ID" value="KAJ1527492.1"/>
    <property type="molecule type" value="Genomic_DNA"/>
</dbReference>
<evidence type="ECO:0000313" key="3">
    <source>
        <dbReference type="Proteomes" id="UP001075354"/>
    </source>
</evidence>
<evidence type="ECO:0008006" key="4">
    <source>
        <dbReference type="Google" id="ProtNLM"/>
    </source>
</evidence>
<feature type="compositionally biased region" description="Basic residues" evidence="1">
    <location>
        <begin position="254"/>
        <end position="263"/>
    </location>
</feature>
<dbReference type="PANTHER" id="PTHR16489">
    <property type="entry name" value="GH11727P"/>
    <property type="match status" value="1"/>
</dbReference>
<dbReference type="GO" id="GO:0000164">
    <property type="term" value="C:protein phosphatase type 1 complex"/>
    <property type="evidence" value="ECO:0007669"/>
    <property type="project" value="TreeGrafter"/>
</dbReference>
<reference evidence="2" key="1">
    <citation type="submission" date="2022-12" db="EMBL/GenBank/DDBJ databases">
        <title>Chromosome-level genome assembly of the bean flower thrips Megalurothrips usitatus.</title>
        <authorList>
            <person name="Ma L."/>
            <person name="Liu Q."/>
            <person name="Li H."/>
            <person name="Cai W."/>
        </authorList>
    </citation>
    <scope>NUCLEOTIDE SEQUENCE</scope>
    <source>
        <strain evidence="2">Cailab_2022a</strain>
    </source>
</reference>
<dbReference type="AlphaFoldDB" id="A0AAV7XRX6"/>
<proteinExistence type="predicted"/>
<dbReference type="GO" id="GO:0005783">
    <property type="term" value="C:endoplasmic reticulum"/>
    <property type="evidence" value="ECO:0007669"/>
    <property type="project" value="TreeGrafter"/>
</dbReference>
<feature type="compositionally biased region" description="Basic residues" evidence="1">
    <location>
        <begin position="293"/>
        <end position="303"/>
    </location>
</feature>
<dbReference type="Proteomes" id="UP001075354">
    <property type="component" value="Chromosome 5"/>
</dbReference>
<name>A0AAV7XRX6_9NEOP</name>
<accession>A0AAV7XRX6</accession>
<feature type="compositionally biased region" description="Basic and acidic residues" evidence="1">
    <location>
        <begin position="304"/>
        <end position="314"/>
    </location>
</feature>
<dbReference type="GO" id="GO:0019888">
    <property type="term" value="F:protein phosphatase regulator activity"/>
    <property type="evidence" value="ECO:0007669"/>
    <property type="project" value="TreeGrafter"/>
</dbReference>
<feature type="region of interest" description="Disordered" evidence="1">
    <location>
        <begin position="374"/>
        <end position="403"/>
    </location>
</feature>
<organism evidence="2 3">
    <name type="scientific">Megalurothrips usitatus</name>
    <name type="common">bean blossom thrips</name>
    <dbReference type="NCBI Taxonomy" id="439358"/>
    <lineage>
        <taxon>Eukaryota</taxon>
        <taxon>Metazoa</taxon>
        <taxon>Ecdysozoa</taxon>
        <taxon>Arthropoda</taxon>
        <taxon>Hexapoda</taxon>
        <taxon>Insecta</taxon>
        <taxon>Pterygota</taxon>
        <taxon>Neoptera</taxon>
        <taxon>Paraneoptera</taxon>
        <taxon>Thysanoptera</taxon>
        <taxon>Terebrantia</taxon>
        <taxon>Thripoidea</taxon>
        <taxon>Thripidae</taxon>
        <taxon>Megalurothrips</taxon>
    </lineage>
</organism>
<evidence type="ECO:0000313" key="2">
    <source>
        <dbReference type="EMBL" id="KAJ1527492.1"/>
    </source>
</evidence>
<feature type="region of interest" description="Disordered" evidence="1">
    <location>
        <begin position="254"/>
        <end position="314"/>
    </location>
</feature>
<evidence type="ECO:0000256" key="1">
    <source>
        <dbReference type="SAM" id="MobiDB-lite"/>
    </source>
</evidence>
<comment type="caution">
    <text evidence="2">The sequence shown here is derived from an EMBL/GenBank/DDBJ whole genome shotgun (WGS) entry which is preliminary data.</text>
</comment>
<gene>
    <name evidence="2" type="ORF">ONE63_007464</name>
</gene>
<sequence length="561" mass="63249">MALPMGLCPDSKRSLNFYIFNKKNQNPTMLDKGGITLCSTNSGCSHSIEGHKVSKFSAYFPQAGSLHSRSKLIPACDSFLVGGFLGSKSQGRSAISHQSMGEFLWDFFGAAAAECMNFSFGSVSSPPKKKCVKEVSNTAEFPSVIDERSSIENKVDGLKQSYAEVAKAVSLKPVKADSCSPLEAGKQASVRRGNRRKSQSGDHRGSRRRSNRRINREGDLQPASGSDCFSSPIPVPQPDWKDLRLSQKEKHFSHIRAGSHRNLRSQDRNSNPQTSLPRRDHQQTDRNPEGQSRSKRRSSYRSHSHCDNKRGTPAKKFDCDIDKINWRTGEPIYDSMGSQCLSEMECEDYPADQSFNESFTSVQKTDDCAGEQRMRECTPPHASPWPEMEVATPRSRRRSLSSECSVDSEDSFIIFQTGAPSDDSLSDVDCDYSDSELDDSYDSDSASSDEDDSCDALSPYSLRLKEVNDLWLTKYSPVDSEQLEEKSDGHKKVHFSSAKPTVHKMLAWDFAYRSSRLGPWEQMVRDRERFKTRIRQFECILSPVLTSEHRNKIWRRLNQDM</sequence>
<feature type="region of interest" description="Disordered" evidence="1">
    <location>
        <begin position="176"/>
        <end position="240"/>
    </location>
</feature>
<protein>
    <recommendedName>
        <fullName evidence="4">Protein phosphatase 1 regulatory subunit 15A/B C-terminal domain-containing protein</fullName>
    </recommendedName>
</protein>
<dbReference type="PANTHER" id="PTHR16489:SF12">
    <property type="entry name" value="GH11727P"/>
    <property type="match status" value="1"/>
</dbReference>
<keyword evidence="3" id="KW-1185">Reference proteome</keyword>
<feature type="compositionally biased region" description="Basic and acidic residues" evidence="1">
    <location>
        <begin position="277"/>
        <end position="288"/>
    </location>
</feature>
<dbReference type="InterPro" id="IPR051254">
    <property type="entry name" value="PPP1R15"/>
</dbReference>
<dbReference type="GO" id="GO:0034976">
    <property type="term" value="P:response to endoplasmic reticulum stress"/>
    <property type="evidence" value="ECO:0007669"/>
    <property type="project" value="TreeGrafter"/>
</dbReference>